<evidence type="ECO:0000256" key="2">
    <source>
        <dbReference type="ARBA" id="ARBA00022475"/>
    </source>
</evidence>
<dbReference type="RefSeq" id="WP_202620666.1">
    <property type="nucleotide sequence ID" value="NZ_CP047491.1"/>
</dbReference>
<feature type="transmembrane region" description="Helical" evidence="8">
    <location>
        <begin position="66"/>
        <end position="87"/>
    </location>
</feature>
<protein>
    <submittedName>
        <fullName evidence="10">Multicomponent Na+:H+ antiporter subunit D</fullName>
    </submittedName>
</protein>
<dbReference type="GO" id="GO:0005886">
    <property type="term" value="C:plasma membrane"/>
    <property type="evidence" value="ECO:0007669"/>
    <property type="project" value="UniProtKB-SubCell"/>
</dbReference>
<feature type="transmembrane region" description="Helical" evidence="8">
    <location>
        <begin position="187"/>
        <end position="208"/>
    </location>
</feature>
<feature type="transmembrane region" description="Helical" evidence="8">
    <location>
        <begin position="415"/>
        <end position="436"/>
    </location>
</feature>
<name>A0AA89T551_9GAMM</name>
<dbReference type="AlphaFoldDB" id="A0AA89T551"/>
<feature type="transmembrane region" description="Helical" evidence="8">
    <location>
        <begin position="336"/>
        <end position="356"/>
    </location>
</feature>
<evidence type="ECO:0000313" key="11">
    <source>
        <dbReference type="Proteomes" id="UP000563601"/>
    </source>
</evidence>
<evidence type="ECO:0000256" key="1">
    <source>
        <dbReference type="ARBA" id="ARBA00004651"/>
    </source>
</evidence>
<evidence type="ECO:0000256" key="8">
    <source>
        <dbReference type="SAM" id="Phobius"/>
    </source>
</evidence>
<evidence type="ECO:0000256" key="6">
    <source>
        <dbReference type="ARBA" id="ARBA00023136"/>
    </source>
</evidence>
<dbReference type="InterPro" id="IPR052175">
    <property type="entry name" value="ComplexI-like_HydComp"/>
</dbReference>
<organism evidence="10 11">
    <name type="scientific">Microbulbifer hydrolyticus</name>
    <dbReference type="NCBI Taxonomy" id="48074"/>
    <lineage>
        <taxon>Bacteria</taxon>
        <taxon>Pseudomonadati</taxon>
        <taxon>Pseudomonadota</taxon>
        <taxon>Gammaproteobacteria</taxon>
        <taxon>Cellvibrionales</taxon>
        <taxon>Microbulbiferaceae</taxon>
        <taxon>Microbulbifer</taxon>
    </lineage>
</organism>
<dbReference type="EMBL" id="JACHHR010000002">
    <property type="protein sequence ID" value="MBB5211030.1"/>
    <property type="molecule type" value="Genomic_DNA"/>
</dbReference>
<keyword evidence="4 8" id="KW-1133">Transmembrane helix</keyword>
<keyword evidence="2" id="KW-1003">Cell membrane</keyword>
<feature type="transmembrane region" description="Helical" evidence="8">
    <location>
        <begin position="244"/>
        <end position="262"/>
    </location>
</feature>
<keyword evidence="5" id="KW-0560">Oxidoreductase</keyword>
<dbReference type="GO" id="GO:0016491">
    <property type="term" value="F:oxidoreductase activity"/>
    <property type="evidence" value="ECO:0007669"/>
    <property type="project" value="UniProtKB-KW"/>
</dbReference>
<evidence type="ECO:0000256" key="5">
    <source>
        <dbReference type="ARBA" id="ARBA00023002"/>
    </source>
</evidence>
<proteinExistence type="predicted"/>
<feature type="domain" description="NADH:quinone oxidoreductase/Mrp antiporter transmembrane" evidence="9">
    <location>
        <begin position="110"/>
        <end position="385"/>
    </location>
</feature>
<accession>A0AA89T551</accession>
<feature type="transmembrane region" description="Helical" evidence="8">
    <location>
        <begin position="376"/>
        <end position="403"/>
    </location>
</feature>
<dbReference type="InterPro" id="IPR001750">
    <property type="entry name" value="ND/Mrp_TM"/>
</dbReference>
<feature type="transmembrane region" description="Helical" evidence="8">
    <location>
        <begin position="545"/>
        <end position="564"/>
    </location>
</feature>
<feature type="transmembrane region" description="Helical" evidence="8">
    <location>
        <begin position="99"/>
        <end position="132"/>
    </location>
</feature>
<feature type="transmembrane region" description="Helical" evidence="8">
    <location>
        <begin position="269"/>
        <end position="293"/>
    </location>
</feature>
<evidence type="ECO:0000313" key="10">
    <source>
        <dbReference type="EMBL" id="MBB5211030.1"/>
    </source>
</evidence>
<dbReference type="Pfam" id="PF00361">
    <property type="entry name" value="Proton_antipo_M"/>
    <property type="match status" value="1"/>
</dbReference>
<evidence type="ECO:0000256" key="7">
    <source>
        <dbReference type="RuleBase" id="RU000320"/>
    </source>
</evidence>
<feature type="transmembrane region" description="Helical" evidence="8">
    <location>
        <begin position="220"/>
        <end position="238"/>
    </location>
</feature>
<keyword evidence="3 7" id="KW-0812">Transmembrane</keyword>
<gene>
    <name evidence="10" type="ORF">HNQ53_001248</name>
</gene>
<dbReference type="NCBIfam" id="NF009310">
    <property type="entry name" value="PRK12668.1"/>
    <property type="match status" value="1"/>
</dbReference>
<reference evidence="10 11" key="1">
    <citation type="submission" date="2020-08" db="EMBL/GenBank/DDBJ databases">
        <title>Genomic Encyclopedia of Type Strains, Phase IV (KMG-IV): sequencing the most valuable type-strain genomes for metagenomic binning, comparative biology and taxonomic classification.</title>
        <authorList>
            <person name="Goeker M."/>
        </authorList>
    </citation>
    <scope>NUCLEOTIDE SEQUENCE [LARGE SCALE GENOMIC DNA]</scope>
    <source>
        <strain evidence="10 11">DSM 11525</strain>
    </source>
</reference>
<evidence type="ECO:0000256" key="4">
    <source>
        <dbReference type="ARBA" id="ARBA00022989"/>
    </source>
</evidence>
<feature type="transmembrane region" description="Helical" evidence="8">
    <location>
        <begin position="305"/>
        <end position="324"/>
    </location>
</feature>
<dbReference type="PANTHER" id="PTHR42682:SF4">
    <property type="entry name" value="NADH-UBIQUINONE_PLASTOQUINONE"/>
    <property type="match status" value="1"/>
</dbReference>
<sequence length="567" mass="61906">MFEIAPFIPFFVAAALVLVLRGRARALVSIAVPILGLANLWLLGSGSFGQYSILDFDLLLFKADRLSLLFGYLFHIAALISVIYALHVRDTLQQVASLLYAGSALGAVFAGDLLTLFIFWELLALTSVFLVWARRTGRAYVAGLRYFTLHILSGLLLLGGMVFYGQANGTLEFGRIGLEGGPDGSPYGWMIFIAFGIKCAFPFFHNWLTDAYPESTPTGTVFLSAFTTKVAVYALARAYPGTELLVYIGATMACFPIFYAVIENDLRRVLAYSLINQLGFMVVGIGIGTSLAINGAVAHAFNDVIFKGLLFMSMGAVLHVTGKINGSELGGLYKKMPKTTVLCIIGAASISAFPLFSGFVSKSMVMSAAIKNGHDWVWLILLFASAGVFHHAGIKIPYFAFFAHDAKLPAREPPANMLVAMSIAAALCLTVGIYPQALYSLLPYEMSYTPYDVTHVLTQLQLLFFSALAFVWLNLRHLYPPELPSVNLDVEWIYRRLVPDAMRALFNRLFALDNRLRSAAVGGVERLVEGVASHHRADGVMARNWLTGSMVAGVVLLLGVYLVLGWV</sequence>
<comment type="subcellular location">
    <subcellularLocation>
        <location evidence="1">Cell membrane</location>
        <topology evidence="1">Multi-pass membrane protein</topology>
    </subcellularLocation>
    <subcellularLocation>
        <location evidence="7">Membrane</location>
        <topology evidence="7">Multi-pass membrane protein</topology>
    </subcellularLocation>
</comment>
<dbReference type="PANTHER" id="PTHR42682">
    <property type="entry name" value="HYDROGENASE-4 COMPONENT F"/>
    <property type="match status" value="1"/>
</dbReference>
<comment type="caution">
    <text evidence="10">The sequence shown here is derived from an EMBL/GenBank/DDBJ whole genome shotgun (WGS) entry which is preliminary data.</text>
</comment>
<dbReference type="Proteomes" id="UP000563601">
    <property type="component" value="Unassembled WGS sequence"/>
</dbReference>
<evidence type="ECO:0000259" key="9">
    <source>
        <dbReference type="Pfam" id="PF00361"/>
    </source>
</evidence>
<keyword evidence="6 8" id="KW-0472">Membrane</keyword>
<evidence type="ECO:0000256" key="3">
    <source>
        <dbReference type="ARBA" id="ARBA00022692"/>
    </source>
</evidence>
<feature type="transmembrane region" description="Helical" evidence="8">
    <location>
        <begin position="34"/>
        <end position="54"/>
    </location>
</feature>
<feature type="transmembrane region" description="Helical" evidence="8">
    <location>
        <begin position="144"/>
        <end position="167"/>
    </location>
</feature>
<feature type="transmembrane region" description="Helical" evidence="8">
    <location>
        <begin position="456"/>
        <end position="475"/>
    </location>
</feature>